<dbReference type="GO" id="GO:0003700">
    <property type="term" value="F:DNA-binding transcription factor activity"/>
    <property type="evidence" value="ECO:0007669"/>
    <property type="project" value="InterPro"/>
</dbReference>
<dbReference type="Proteomes" id="UP000607645">
    <property type="component" value="Unassembled WGS sequence"/>
</dbReference>
<keyword evidence="6" id="KW-1185">Reference proteome</keyword>
<evidence type="ECO:0000313" key="5">
    <source>
        <dbReference type="EMBL" id="MBC5738329.1"/>
    </source>
</evidence>
<dbReference type="PANTHER" id="PTHR43280:SF2">
    <property type="entry name" value="HTH-TYPE TRANSCRIPTIONAL REGULATOR EXSA"/>
    <property type="match status" value="1"/>
</dbReference>
<dbReference type="RefSeq" id="WP_186920125.1">
    <property type="nucleotide sequence ID" value="NZ_JACOPQ010000014.1"/>
</dbReference>
<dbReference type="AlphaFoldDB" id="A0A8J6JNN5"/>
<dbReference type="Pfam" id="PF12833">
    <property type="entry name" value="HTH_18"/>
    <property type="match status" value="1"/>
</dbReference>
<feature type="domain" description="HTH araC/xylS-type" evidence="4">
    <location>
        <begin position="324"/>
        <end position="422"/>
    </location>
</feature>
<keyword evidence="2" id="KW-0238">DNA-binding</keyword>
<dbReference type="PROSITE" id="PS00041">
    <property type="entry name" value="HTH_ARAC_FAMILY_1"/>
    <property type="match status" value="1"/>
</dbReference>
<dbReference type="InterPro" id="IPR018062">
    <property type="entry name" value="HTH_AraC-typ_CS"/>
</dbReference>
<evidence type="ECO:0000256" key="1">
    <source>
        <dbReference type="ARBA" id="ARBA00023015"/>
    </source>
</evidence>
<dbReference type="InterPro" id="IPR018060">
    <property type="entry name" value="HTH_AraC"/>
</dbReference>
<keyword evidence="1" id="KW-0805">Transcription regulation</keyword>
<evidence type="ECO:0000256" key="2">
    <source>
        <dbReference type="ARBA" id="ARBA00023125"/>
    </source>
</evidence>
<gene>
    <name evidence="5" type="ORF">H8S62_15060</name>
</gene>
<comment type="caution">
    <text evidence="5">The sequence shown here is derived from an EMBL/GenBank/DDBJ whole genome shotgun (WGS) entry which is preliminary data.</text>
</comment>
<accession>A0A8J6JNN5</accession>
<dbReference type="PROSITE" id="PS01124">
    <property type="entry name" value="HTH_ARAC_FAMILY_2"/>
    <property type="match status" value="1"/>
</dbReference>
<evidence type="ECO:0000313" key="6">
    <source>
        <dbReference type="Proteomes" id="UP000607645"/>
    </source>
</evidence>
<protein>
    <submittedName>
        <fullName evidence="5">AraC family transcriptional regulator</fullName>
    </submittedName>
</protein>
<dbReference type="SUPFAM" id="SSF46689">
    <property type="entry name" value="Homeodomain-like"/>
    <property type="match status" value="2"/>
</dbReference>
<keyword evidence="3" id="KW-0804">Transcription</keyword>
<evidence type="ECO:0000256" key="3">
    <source>
        <dbReference type="ARBA" id="ARBA00023163"/>
    </source>
</evidence>
<sequence length="433" mass="48361">MEKPAIREKEAAFDLNAARTAAESFACACGVGCALFDTRGNRMYDKRDRDGGCATCRAVAARRGEELGCEELHLYGAFQAERFGGRYIYFCPSGLSYFASPILVGGEVAGFLVGGPVLIMDVEDYLAGNTQSERRLTDEEMEPLRIALEQAPRAEPARLSHMSSQLFATAVYIGDNSNALFAHRDATEQQRDIGVQIQQLKIDGAAPAYPLPKERELVHAITEGDQPTARRLLNEMLGHILFLTGGDFQLMRARAIELMVVISRAAVDGGGDIDQIFDLSRRYLGEVDTLRTSEDLIFWLTRIMERFSELVFNLVDIKHKDIIYKAIEYIKRGYRGKITLDDTALHVGLSPSYFSKVFKEEMGTTFNSYLGELRVSKSKALLLTTDATIVEVCEQSGFEDQSYFTKVFKKYTGVTPGRFRERRGRPDSEIDPG</sequence>
<dbReference type="PANTHER" id="PTHR43280">
    <property type="entry name" value="ARAC-FAMILY TRANSCRIPTIONAL REGULATOR"/>
    <property type="match status" value="1"/>
</dbReference>
<proteinExistence type="predicted"/>
<dbReference type="InterPro" id="IPR009057">
    <property type="entry name" value="Homeodomain-like_sf"/>
</dbReference>
<dbReference type="Pfam" id="PF10114">
    <property type="entry name" value="PocR"/>
    <property type="match status" value="1"/>
</dbReference>
<dbReference type="EMBL" id="JACOPQ010000014">
    <property type="protein sequence ID" value="MBC5738329.1"/>
    <property type="molecule type" value="Genomic_DNA"/>
</dbReference>
<dbReference type="InterPro" id="IPR020449">
    <property type="entry name" value="Tscrpt_reg_AraC-type_HTH"/>
</dbReference>
<dbReference type="InterPro" id="IPR018771">
    <property type="entry name" value="PocR_dom"/>
</dbReference>
<dbReference type="GO" id="GO:0043565">
    <property type="term" value="F:sequence-specific DNA binding"/>
    <property type="evidence" value="ECO:0007669"/>
    <property type="project" value="InterPro"/>
</dbReference>
<dbReference type="SMART" id="SM00342">
    <property type="entry name" value="HTH_ARAC"/>
    <property type="match status" value="1"/>
</dbReference>
<evidence type="ECO:0000259" key="4">
    <source>
        <dbReference type="PROSITE" id="PS01124"/>
    </source>
</evidence>
<dbReference type="PRINTS" id="PR00032">
    <property type="entry name" value="HTHARAC"/>
</dbReference>
<name>A0A8J6JNN5_9FIRM</name>
<reference evidence="5" key="1">
    <citation type="submission" date="2020-08" db="EMBL/GenBank/DDBJ databases">
        <title>Genome public.</title>
        <authorList>
            <person name="Liu C."/>
            <person name="Sun Q."/>
        </authorList>
    </citation>
    <scope>NUCLEOTIDE SEQUENCE</scope>
    <source>
        <strain evidence="5">NSJ-52</strain>
    </source>
</reference>
<organism evidence="5 6">
    <name type="scientific">Lawsonibacter faecis</name>
    <dbReference type="NCBI Taxonomy" id="2763052"/>
    <lineage>
        <taxon>Bacteria</taxon>
        <taxon>Bacillati</taxon>
        <taxon>Bacillota</taxon>
        <taxon>Clostridia</taxon>
        <taxon>Eubacteriales</taxon>
        <taxon>Oscillospiraceae</taxon>
        <taxon>Lawsonibacter</taxon>
    </lineage>
</organism>
<dbReference type="Gene3D" id="1.10.10.60">
    <property type="entry name" value="Homeodomain-like"/>
    <property type="match status" value="2"/>
</dbReference>